<keyword evidence="1" id="KW-0812">Transmembrane</keyword>
<reference evidence="3 5" key="1">
    <citation type="submission" date="2016-02" db="EMBL/GenBank/DDBJ databases">
        <title>Draft genome sequence for Clostridium paradoxum JW-YL-7.</title>
        <authorList>
            <person name="Utturkar S.M."/>
            <person name="Lancaster A."/>
            <person name="Poole F.L."/>
            <person name="Adams M.W."/>
            <person name="Brown S.D."/>
        </authorList>
    </citation>
    <scope>NUCLEOTIDE SEQUENCE [LARGE SCALE GENOMIC DNA]</scope>
    <source>
        <strain evidence="3 5">JW-YL-7</strain>
    </source>
</reference>
<dbReference type="Proteomes" id="UP000092605">
    <property type="component" value="Unassembled WGS sequence"/>
</dbReference>
<feature type="transmembrane region" description="Helical" evidence="1">
    <location>
        <begin position="329"/>
        <end position="350"/>
    </location>
</feature>
<feature type="transmembrane region" description="Helical" evidence="1">
    <location>
        <begin position="291"/>
        <end position="309"/>
    </location>
</feature>
<evidence type="ECO:0000256" key="2">
    <source>
        <dbReference type="SAM" id="SignalP"/>
    </source>
</evidence>
<feature type="transmembrane region" description="Helical" evidence="1">
    <location>
        <begin position="134"/>
        <end position="152"/>
    </location>
</feature>
<gene>
    <name evidence="3" type="ORF">JWYL7_0835</name>
    <name evidence="4" type="ORF">SAMN05661008_00562</name>
</gene>
<proteinExistence type="predicted"/>
<feature type="transmembrane region" description="Helical" evidence="1">
    <location>
        <begin position="186"/>
        <end position="205"/>
    </location>
</feature>
<accession>A0A150FRV4</accession>
<dbReference type="PATRIC" id="fig|1121328.3.peg.841"/>
<protein>
    <submittedName>
        <fullName evidence="4">Uncharacterized membrane protein</fullName>
    </submittedName>
    <submittedName>
        <fullName evidence="3">YibE/F family protein</fullName>
    </submittedName>
</protein>
<evidence type="ECO:0000256" key="1">
    <source>
        <dbReference type="SAM" id="Phobius"/>
    </source>
</evidence>
<feature type="signal peptide" evidence="2">
    <location>
        <begin position="1"/>
        <end position="20"/>
    </location>
</feature>
<dbReference type="Proteomes" id="UP000323392">
    <property type="component" value="Unassembled WGS sequence"/>
</dbReference>
<feature type="transmembrane region" description="Helical" evidence="1">
    <location>
        <begin position="233"/>
        <end position="257"/>
    </location>
</feature>
<dbReference type="PANTHER" id="PTHR41771:SF1">
    <property type="entry name" value="MEMBRANE PROTEIN"/>
    <property type="match status" value="1"/>
</dbReference>
<keyword evidence="1" id="KW-1133">Transmembrane helix</keyword>
<keyword evidence="2" id="KW-0732">Signal</keyword>
<evidence type="ECO:0000313" key="5">
    <source>
        <dbReference type="Proteomes" id="UP000092605"/>
    </source>
</evidence>
<dbReference type="AlphaFoldDB" id="A0A150FRV4"/>
<dbReference type="EMBL" id="FRBG01000003">
    <property type="protein sequence ID" value="SHK61721.1"/>
    <property type="molecule type" value="Genomic_DNA"/>
</dbReference>
<comment type="caution">
    <text evidence="3">The sequence shown here is derived from an EMBL/GenBank/DDBJ whole genome shotgun (WGS) entry which is preliminary data.</text>
</comment>
<keyword evidence="1" id="KW-0472">Membrane</keyword>
<organism evidence="3 5">
    <name type="scientific">Alkalithermobacter thermoalcaliphilus JW-YL-7 = DSM 7308</name>
    <dbReference type="NCBI Taxonomy" id="1121328"/>
    <lineage>
        <taxon>Bacteria</taxon>
        <taxon>Bacillati</taxon>
        <taxon>Bacillota</taxon>
        <taxon>Clostridia</taxon>
        <taxon>Peptostreptococcales</taxon>
        <taxon>Tepidibacteraceae</taxon>
        <taxon>Alkalithermobacter</taxon>
    </lineage>
</organism>
<dbReference type="STRING" id="1121328.JWYL7_0835"/>
<reference evidence="4 6" key="2">
    <citation type="submission" date="2016-11" db="EMBL/GenBank/DDBJ databases">
        <authorList>
            <person name="Varghese N."/>
            <person name="Submissions S."/>
        </authorList>
    </citation>
    <scope>NUCLEOTIDE SEQUENCE [LARGE SCALE GENOMIC DNA]</scope>
    <source>
        <strain evidence="4 6">DSM 7308</strain>
    </source>
</reference>
<evidence type="ECO:0000313" key="4">
    <source>
        <dbReference type="EMBL" id="SHK61721.1"/>
    </source>
</evidence>
<feature type="transmembrane region" description="Helical" evidence="1">
    <location>
        <begin position="158"/>
        <end position="179"/>
    </location>
</feature>
<dbReference type="Pfam" id="PF07907">
    <property type="entry name" value="YibE_F"/>
    <property type="match status" value="1"/>
</dbReference>
<keyword evidence="6" id="KW-1185">Reference proteome</keyword>
<dbReference type="InterPro" id="IPR012507">
    <property type="entry name" value="YibE_F"/>
</dbReference>
<feature type="transmembrane region" description="Helical" evidence="1">
    <location>
        <begin position="109"/>
        <end position="127"/>
    </location>
</feature>
<feature type="chain" id="PRO_5015051186" evidence="2">
    <location>
        <begin position="21"/>
        <end position="357"/>
    </location>
</feature>
<name>A0A150FRV4_CLOPD</name>
<sequence length="357" mass="39231" precursor="true">MKKIVFIFLLIILTSLTSYAHSNIYKAVVLDVEVVESQKDDIFITSQNVKVKIINGKYKNTTIEVKNNFSGNPAYDINVEKGDKVLIDINEDENGNIQAYITDYARDEYIYYLTLVFILLLVFIGRFKGIKTIITLFITIGCIYKILLPFILKGYNPIFVTILTSYVIVVLTITIISGISKKSLSAILGTLLGIMVAGFISYYVGTKIKLTGLSSEEAMMLAYVKEYFDFRGLLFAGILLGALGAIMDVSMSIASSIEEISNANKKLTSYELFSAGMNVGKDIMGTMANTLILAYTGSSIPLLILFMAYNTSFVKVINLDVIATEIVRALSGSIGLILTIPITAGIAAYLSKLNKNT</sequence>
<dbReference type="EMBL" id="LSFY01000001">
    <property type="protein sequence ID" value="KXZ39760.1"/>
    <property type="molecule type" value="Genomic_DNA"/>
</dbReference>
<dbReference type="RefSeq" id="WP_066069478.1">
    <property type="nucleotide sequence ID" value="NZ_FRBG01000003.1"/>
</dbReference>
<evidence type="ECO:0000313" key="6">
    <source>
        <dbReference type="Proteomes" id="UP000323392"/>
    </source>
</evidence>
<dbReference type="PANTHER" id="PTHR41771">
    <property type="entry name" value="MEMBRANE PROTEIN-RELATED"/>
    <property type="match status" value="1"/>
</dbReference>
<evidence type="ECO:0000313" key="3">
    <source>
        <dbReference type="EMBL" id="KXZ39760.1"/>
    </source>
</evidence>